<keyword evidence="1" id="KW-0812">Transmembrane</keyword>
<accession>X1GUE6</accession>
<sequence length="81" mass="8965">MKRFWKPRIWIILGGLIFGVLGALMVNWGNPPNMGICVACFIRDIAGAIGLHRAGVVQYIRPEIIGFLLGAFITSFGFGEW</sequence>
<dbReference type="EMBL" id="BARU01016440">
    <property type="protein sequence ID" value="GAH60797.1"/>
    <property type="molecule type" value="Genomic_DNA"/>
</dbReference>
<feature type="transmembrane region" description="Helical" evidence="1">
    <location>
        <begin position="9"/>
        <end position="26"/>
    </location>
</feature>
<keyword evidence="1" id="KW-1133">Transmembrane helix</keyword>
<evidence type="ECO:0000313" key="2">
    <source>
        <dbReference type="EMBL" id="GAH60797.1"/>
    </source>
</evidence>
<name>X1GUE6_9ZZZZ</name>
<feature type="transmembrane region" description="Helical" evidence="1">
    <location>
        <begin position="63"/>
        <end position="79"/>
    </location>
</feature>
<organism evidence="2">
    <name type="scientific">marine sediment metagenome</name>
    <dbReference type="NCBI Taxonomy" id="412755"/>
    <lineage>
        <taxon>unclassified sequences</taxon>
        <taxon>metagenomes</taxon>
        <taxon>ecological metagenomes</taxon>
    </lineage>
</organism>
<proteinExistence type="predicted"/>
<protein>
    <recommendedName>
        <fullName evidence="3">Sulphur transport domain-containing protein</fullName>
    </recommendedName>
</protein>
<evidence type="ECO:0008006" key="3">
    <source>
        <dbReference type="Google" id="ProtNLM"/>
    </source>
</evidence>
<keyword evidence="1" id="KW-0472">Membrane</keyword>
<reference evidence="2" key="1">
    <citation type="journal article" date="2014" name="Front. Microbiol.">
        <title>High frequency of phylogenetically diverse reductive dehalogenase-homologous genes in deep subseafloor sedimentary metagenomes.</title>
        <authorList>
            <person name="Kawai M."/>
            <person name="Futagami T."/>
            <person name="Toyoda A."/>
            <person name="Takaki Y."/>
            <person name="Nishi S."/>
            <person name="Hori S."/>
            <person name="Arai W."/>
            <person name="Tsubouchi T."/>
            <person name="Morono Y."/>
            <person name="Uchiyama I."/>
            <person name="Ito T."/>
            <person name="Fujiyama A."/>
            <person name="Inagaki F."/>
            <person name="Takami H."/>
        </authorList>
    </citation>
    <scope>NUCLEOTIDE SEQUENCE</scope>
    <source>
        <strain evidence="2">Expedition CK06-06</strain>
    </source>
</reference>
<comment type="caution">
    <text evidence="2">The sequence shown here is derived from an EMBL/GenBank/DDBJ whole genome shotgun (WGS) entry which is preliminary data.</text>
</comment>
<evidence type="ECO:0000256" key="1">
    <source>
        <dbReference type="SAM" id="Phobius"/>
    </source>
</evidence>
<feature type="non-terminal residue" evidence="2">
    <location>
        <position position="81"/>
    </location>
</feature>
<dbReference type="AlphaFoldDB" id="X1GUE6"/>
<gene>
    <name evidence="2" type="ORF">S03H2_27319</name>
</gene>